<keyword evidence="9" id="KW-1185">Reference proteome</keyword>
<evidence type="ECO:0000256" key="5">
    <source>
        <dbReference type="PIRSR" id="PIRSR606118-50"/>
    </source>
</evidence>
<dbReference type="PROSITE" id="PS51736">
    <property type="entry name" value="RECOMBINASES_3"/>
    <property type="match status" value="1"/>
</dbReference>
<dbReference type="PANTHER" id="PTHR30461:SF26">
    <property type="entry name" value="RESOLVASE HOMOLOG YNEB"/>
    <property type="match status" value="1"/>
</dbReference>
<dbReference type="InterPro" id="IPR009057">
    <property type="entry name" value="Homeodomain-like_sf"/>
</dbReference>
<gene>
    <name evidence="8" type="ORF">CR103_21310</name>
</gene>
<dbReference type="Gene3D" id="1.10.10.60">
    <property type="entry name" value="Homeodomain-like"/>
    <property type="match status" value="1"/>
</dbReference>
<dbReference type="InterPro" id="IPR006120">
    <property type="entry name" value="Resolvase_HTH_dom"/>
</dbReference>
<dbReference type="OrthoDB" id="8585334at2"/>
<proteinExistence type="inferred from homology"/>
<dbReference type="SMART" id="SM00857">
    <property type="entry name" value="Resolvase"/>
    <property type="match status" value="1"/>
</dbReference>
<evidence type="ECO:0000256" key="3">
    <source>
        <dbReference type="ARBA" id="ARBA00023125"/>
    </source>
</evidence>
<dbReference type="InterPro" id="IPR006119">
    <property type="entry name" value="Resolv_N"/>
</dbReference>
<dbReference type="PANTHER" id="PTHR30461">
    <property type="entry name" value="DNA-INVERTASE FROM LAMBDOID PROPHAGE"/>
    <property type="match status" value="1"/>
</dbReference>
<dbReference type="CDD" id="cd03768">
    <property type="entry name" value="SR_ResInv"/>
    <property type="match status" value="1"/>
</dbReference>
<keyword evidence="4" id="KW-0233">DNA recombination</keyword>
<dbReference type="SUPFAM" id="SSF46689">
    <property type="entry name" value="Homeodomain-like"/>
    <property type="match status" value="1"/>
</dbReference>
<dbReference type="GO" id="GO:0003677">
    <property type="term" value="F:DNA binding"/>
    <property type="evidence" value="ECO:0007669"/>
    <property type="project" value="UniProtKB-KW"/>
</dbReference>
<dbReference type="InterPro" id="IPR006118">
    <property type="entry name" value="Recombinase_CS"/>
</dbReference>
<dbReference type="CDD" id="cd00569">
    <property type="entry name" value="HTH_Hin_like"/>
    <property type="match status" value="1"/>
</dbReference>
<feature type="active site" description="O-(5'-phospho-DNA)-serine intermediate" evidence="5 6">
    <location>
        <position position="14"/>
    </location>
</feature>
<keyword evidence="2" id="KW-0229">DNA integration</keyword>
<dbReference type="InterPro" id="IPR050639">
    <property type="entry name" value="SSR_resolvase"/>
</dbReference>
<dbReference type="GO" id="GO:0015074">
    <property type="term" value="P:DNA integration"/>
    <property type="evidence" value="ECO:0007669"/>
    <property type="project" value="UniProtKB-KW"/>
</dbReference>
<dbReference type="AlphaFoldDB" id="A0A2G8SVQ0"/>
<dbReference type="PROSITE" id="PS00398">
    <property type="entry name" value="RECOMBINASES_2"/>
    <property type="match status" value="1"/>
</dbReference>
<accession>A0A2G8SVQ0</accession>
<feature type="domain" description="Resolvase/invertase-type recombinase catalytic" evidence="7">
    <location>
        <begin position="6"/>
        <end position="140"/>
    </location>
</feature>
<name>A0A2G8SVQ0_9BURK</name>
<comment type="similarity">
    <text evidence="1">Belongs to the site-specific recombinase resolvase family.</text>
</comment>
<dbReference type="InterPro" id="IPR036162">
    <property type="entry name" value="Resolvase-like_N_sf"/>
</dbReference>
<organism evidence="8 9">
    <name type="scientific">Massilia psychrophila</name>
    <dbReference type="NCBI Taxonomy" id="1603353"/>
    <lineage>
        <taxon>Bacteria</taxon>
        <taxon>Pseudomonadati</taxon>
        <taxon>Pseudomonadota</taxon>
        <taxon>Betaproteobacteria</taxon>
        <taxon>Burkholderiales</taxon>
        <taxon>Oxalobacteraceae</taxon>
        <taxon>Telluria group</taxon>
        <taxon>Massilia</taxon>
    </lineage>
</organism>
<evidence type="ECO:0000256" key="2">
    <source>
        <dbReference type="ARBA" id="ARBA00022908"/>
    </source>
</evidence>
<dbReference type="Pfam" id="PF00239">
    <property type="entry name" value="Resolvase"/>
    <property type="match status" value="1"/>
</dbReference>
<evidence type="ECO:0000256" key="6">
    <source>
        <dbReference type="PROSITE-ProRule" id="PRU10137"/>
    </source>
</evidence>
<reference evidence="8 9" key="1">
    <citation type="submission" date="2017-10" db="EMBL/GenBank/DDBJ databases">
        <title>Massilia psychrophilum sp. nov., a novel purple-pigmented bacterium isolated from Tianshan glacier, Xinjiang Municipality, China.</title>
        <authorList>
            <person name="Wang H."/>
        </authorList>
    </citation>
    <scope>NUCLEOTIDE SEQUENCE [LARGE SCALE GENOMIC DNA]</scope>
    <source>
        <strain evidence="8 9">JCM 30813</strain>
    </source>
</reference>
<dbReference type="SUPFAM" id="SSF53041">
    <property type="entry name" value="Resolvase-like"/>
    <property type="match status" value="1"/>
</dbReference>
<protein>
    <submittedName>
        <fullName evidence="8">Transposase</fullName>
    </submittedName>
</protein>
<dbReference type="RefSeq" id="WP_099917916.1">
    <property type="nucleotide sequence ID" value="NZ_BMHS01000046.1"/>
</dbReference>
<dbReference type="Pfam" id="PF02796">
    <property type="entry name" value="HTH_7"/>
    <property type="match status" value="1"/>
</dbReference>
<dbReference type="GO" id="GO:0000150">
    <property type="term" value="F:DNA strand exchange activity"/>
    <property type="evidence" value="ECO:0007669"/>
    <property type="project" value="InterPro"/>
</dbReference>
<sequence length="190" mass="21124">MKTIGQTIGYIRVSSLDQNTERQLDGIELDQVFTDKASGKDTDRPQLQAAVKHARAGDTFVIHSMDRLARNSEDMQRIVRELKAKGVTVQFIKEKLAFSAGTDNPMDELMFSMLAAFAQFERSLIRERQREGIAIAKAKGDVYVGRKPALNAEQVADLQAKAATGAKKTALAKEFGISRETLYQYLRQAA</sequence>
<evidence type="ECO:0000259" key="7">
    <source>
        <dbReference type="PROSITE" id="PS51736"/>
    </source>
</evidence>
<evidence type="ECO:0000313" key="8">
    <source>
        <dbReference type="EMBL" id="PIL37841.1"/>
    </source>
</evidence>
<evidence type="ECO:0000256" key="4">
    <source>
        <dbReference type="ARBA" id="ARBA00023172"/>
    </source>
</evidence>
<evidence type="ECO:0000313" key="9">
    <source>
        <dbReference type="Proteomes" id="UP000228593"/>
    </source>
</evidence>
<dbReference type="PROSITE" id="PS00397">
    <property type="entry name" value="RECOMBINASES_1"/>
    <property type="match status" value="1"/>
</dbReference>
<evidence type="ECO:0000256" key="1">
    <source>
        <dbReference type="ARBA" id="ARBA00009913"/>
    </source>
</evidence>
<keyword evidence="3" id="KW-0238">DNA-binding</keyword>
<dbReference type="EMBL" id="PDOB01000063">
    <property type="protein sequence ID" value="PIL37841.1"/>
    <property type="molecule type" value="Genomic_DNA"/>
</dbReference>
<dbReference type="Proteomes" id="UP000228593">
    <property type="component" value="Unassembled WGS sequence"/>
</dbReference>
<dbReference type="Gene3D" id="3.40.50.1390">
    <property type="entry name" value="Resolvase, N-terminal catalytic domain"/>
    <property type="match status" value="1"/>
</dbReference>
<comment type="caution">
    <text evidence="8">The sequence shown here is derived from an EMBL/GenBank/DDBJ whole genome shotgun (WGS) entry which is preliminary data.</text>
</comment>